<keyword evidence="1" id="KW-0732">Signal</keyword>
<name>A0A5S5DT03_9FLAO</name>
<gene>
    <name evidence="2" type="ORF">C7447_103306</name>
</gene>
<dbReference type="EMBL" id="VNIA01000003">
    <property type="protein sequence ID" value="TYP98136.1"/>
    <property type="molecule type" value="Genomic_DNA"/>
</dbReference>
<dbReference type="AlphaFoldDB" id="A0A5S5DT03"/>
<feature type="signal peptide" evidence="1">
    <location>
        <begin position="1"/>
        <end position="21"/>
    </location>
</feature>
<reference evidence="2 3" key="1">
    <citation type="submission" date="2019-07" db="EMBL/GenBank/DDBJ databases">
        <title>Genomic Encyclopedia of Type Strains, Phase IV (KMG-IV): sequencing the most valuable type-strain genomes for metagenomic binning, comparative biology and taxonomic classification.</title>
        <authorList>
            <person name="Goeker M."/>
        </authorList>
    </citation>
    <scope>NUCLEOTIDE SEQUENCE [LARGE SCALE GENOMIC DNA]</scope>
    <source>
        <strain evidence="2 3">DSM 18961</strain>
    </source>
</reference>
<dbReference type="RefSeq" id="WP_148870466.1">
    <property type="nucleotide sequence ID" value="NZ_VNIA01000003.1"/>
</dbReference>
<sequence>MKNNVKKLAILFMLLSIGSFATTLEQDLNENLNYNAIFNQQQDITATYNGYTENEGYKFISEEGNEIVFQSASSSILEAFDLRSDLLAGKKFIVRYTSSEDEKGIVFTIIELLEVDEPKT</sequence>
<feature type="chain" id="PRO_5024409126" evidence="1">
    <location>
        <begin position="22"/>
        <end position="120"/>
    </location>
</feature>
<accession>A0A5S5DT03</accession>
<keyword evidence="3" id="KW-1185">Reference proteome</keyword>
<evidence type="ECO:0000313" key="2">
    <source>
        <dbReference type="EMBL" id="TYP98136.1"/>
    </source>
</evidence>
<organism evidence="2 3">
    <name type="scientific">Tenacibaculum adriaticum</name>
    <dbReference type="NCBI Taxonomy" id="413713"/>
    <lineage>
        <taxon>Bacteria</taxon>
        <taxon>Pseudomonadati</taxon>
        <taxon>Bacteroidota</taxon>
        <taxon>Flavobacteriia</taxon>
        <taxon>Flavobacteriales</taxon>
        <taxon>Flavobacteriaceae</taxon>
        <taxon>Tenacibaculum</taxon>
    </lineage>
</organism>
<dbReference type="OrthoDB" id="1450289at2"/>
<comment type="caution">
    <text evidence="2">The sequence shown here is derived from an EMBL/GenBank/DDBJ whole genome shotgun (WGS) entry which is preliminary data.</text>
</comment>
<evidence type="ECO:0000256" key="1">
    <source>
        <dbReference type="SAM" id="SignalP"/>
    </source>
</evidence>
<evidence type="ECO:0000313" key="3">
    <source>
        <dbReference type="Proteomes" id="UP000323136"/>
    </source>
</evidence>
<proteinExistence type="predicted"/>
<protein>
    <submittedName>
        <fullName evidence="2">Uncharacterized protein</fullName>
    </submittedName>
</protein>
<dbReference type="Proteomes" id="UP000323136">
    <property type="component" value="Unassembled WGS sequence"/>
</dbReference>